<evidence type="ECO:0000259" key="21">
    <source>
        <dbReference type="PROSITE" id="PS51194"/>
    </source>
</evidence>
<evidence type="ECO:0000256" key="15">
    <source>
        <dbReference type="ARBA" id="ARBA00023242"/>
    </source>
</evidence>
<dbReference type="CDD" id="cd18793">
    <property type="entry name" value="SF2_C_SNF"/>
    <property type="match status" value="1"/>
</dbReference>
<feature type="region of interest" description="Disordered" evidence="17">
    <location>
        <begin position="501"/>
        <end position="539"/>
    </location>
</feature>
<feature type="compositionally biased region" description="Polar residues" evidence="17">
    <location>
        <begin position="176"/>
        <end position="189"/>
    </location>
</feature>
<evidence type="ECO:0000259" key="20">
    <source>
        <dbReference type="PROSITE" id="PS51192"/>
    </source>
</evidence>
<dbReference type="InterPro" id="IPR050628">
    <property type="entry name" value="SNF2_RAD54_helicase_TF"/>
</dbReference>
<evidence type="ECO:0000256" key="4">
    <source>
        <dbReference type="ARBA" id="ARBA00022741"/>
    </source>
</evidence>
<feature type="transmembrane region" description="Helical" evidence="18">
    <location>
        <begin position="23"/>
        <end position="41"/>
    </location>
</feature>
<feature type="compositionally biased region" description="Low complexity" evidence="17">
    <location>
        <begin position="114"/>
        <end position="126"/>
    </location>
</feature>
<keyword evidence="12" id="KW-0238">DNA-binding</keyword>
<sequence length="1126" mass="124752">MYLQLIAETLLKASECYQAAGDLFLNTLLLAVFAVFLVAIISRMQITLGWENRLAMTDIVDISSSDSDVEIDDSRGTSAVRRLPNSLSAPGRNSNFRGLVGQSRNVASPKYGASSSNGSSHSVNGHTRVQQQIHPHFSDDAGPSNQFIGRPHDSKFHIDVNSYQQRPANTPRKANFSGNAHENSSSQQALKRILPSSLLSSTISTESNRSSNQIRDTYASSRYSTGPSSTISKGHMRDHSSMGNDNDVFMHENNGGRTLPSSMMHLKSTAPTQFATSSESVYRSMTGEERVAESDERLIYQAALEDLNQPKVEANLPEGLLSVSLLRHQKIALAWMLQKETRSLHCLGGILADDQGLGKTISMIALIQMQRFLQKKSKSEESCSQKTVALDIDDDDDGKVGPEEVKKTEQSDDVKLAPEVSTSSRVFNKRRPDAGTLVVCPASVLRQWARELEEKVASEAVLNVLVYHGGNRTKDPVCLASYDVVVTTYAIVTNEVPKQPLVDEDDDEKNGLSSEFSTNKRKKKTSNVGKKGRKGRKGIDSSTVDYDCGPLARVGWLRVILDEAQTIKNHRTQVARACCSLRAKRRWCLSGTPIQNTIDDLYSYFRFLRYDPYAMYKSFCNTIKVPISRNAVQGYKKLQAVLRAIMLRRTKGTCIDGEPIINLPPKNVCLSKVDFSSEERAFYTQLEADSRSQFKAYAAAGTVNQNYANILLMLLRLRQACDHPILVKEYNSDCVGKDSVDMARRLPRDLLINLLNLLESLALCSKCDDTPENPVVTMCGHVFCYQCISEYLTGDDNTCPATECKEQVGSDVVFSKATLRSCISDDLDGSPVNYSFVDKTVVMQSDYNSSKIKAVIEILQSHSKPNNLDGEPCGSVSVGCNGSSSLANEFANSSHSHVDVLKHTTTYSNKPIEGPIKTIIFSQWTSMLDLVEDSLKQARIRYRRLDGTMSLVSRDKGVKDFNSNPEVTVMLMSLKAGNLGLNMVAACHVILLDLWWNPTTEDQAVDRAHRIGQTRPVTVTRLTIKNTVEDRILALQVPVIVRSEMFMFKTVVVPVPSTIFIAVQAFHCIDACKWVLSRSLKFHFPSISCDPVEEKRKMVASAFGEDHSGGSGARLTVEDLKYLFMV</sequence>
<dbReference type="InterPro" id="IPR027417">
    <property type="entry name" value="P-loop_NTPase"/>
</dbReference>
<evidence type="ECO:0000256" key="12">
    <source>
        <dbReference type="ARBA" id="ARBA00023125"/>
    </source>
</evidence>
<keyword evidence="18" id="KW-1133">Transmembrane helix</keyword>
<dbReference type="FunFam" id="3.40.50.10810:FF:000071">
    <property type="entry name" value="SNF2 domain-containing protein / helicase domain-containing protein / zinc finger protein-like protein"/>
    <property type="match status" value="1"/>
</dbReference>
<dbReference type="Gene3D" id="3.30.40.10">
    <property type="entry name" value="Zinc/RING finger domain, C3HC4 (zinc finger)"/>
    <property type="match status" value="1"/>
</dbReference>
<dbReference type="PROSITE" id="PS50089">
    <property type="entry name" value="ZF_RING_2"/>
    <property type="match status" value="1"/>
</dbReference>
<evidence type="ECO:0000259" key="19">
    <source>
        <dbReference type="PROSITE" id="PS50089"/>
    </source>
</evidence>
<keyword evidence="13" id="KW-0943">RNA-mediated gene silencing</keyword>
<evidence type="ECO:0000256" key="2">
    <source>
        <dbReference type="ARBA" id="ARBA00008438"/>
    </source>
</evidence>
<feature type="region of interest" description="Disordered" evidence="17">
    <location>
        <begin position="165"/>
        <end position="189"/>
    </location>
</feature>
<dbReference type="InterPro" id="IPR049730">
    <property type="entry name" value="SNF2/RAD54-like_C"/>
</dbReference>
<keyword evidence="7" id="KW-0347">Helicase</keyword>
<dbReference type="Pfam" id="PF00271">
    <property type="entry name" value="Helicase_C"/>
    <property type="match status" value="1"/>
</dbReference>
<dbReference type="SUPFAM" id="SSF52540">
    <property type="entry name" value="P-loop containing nucleoside triphosphate hydrolases"/>
    <property type="match status" value="2"/>
</dbReference>
<dbReference type="InterPro" id="IPR001650">
    <property type="entry name" value="Helicase_C-like"/>
</dbReference>
<feature type="compositionally biased region" description="Polar residues" evidence="17">
    <location>
        <begin position="213"/>
        <end position="232"/>
    </location>
</feature>
<dbReference type="Pfam" id="PF00176">
    <property type="entry name" value="SNF2-rel_dom"/>
    <property type="match status" value="1"/>
</dbReference>
<feature type="region of interest" description="Disordered" evidence="17">
    <location>
        <begin position="201"/>
        <end position="247"/>
    </location>
</feature>
<accession>A0A7J6H1G9</accession>
<name>A0A7J6H1G9_CANSA</name>
<evidence type="ECO:0000313" key="23">
    <source>
        <dbReference type="EMBL" id="KAF4388249.1"/>
    </source>
</evidence>
<dbReference type="PANTHER" id="PTHR45626:SF24">
    <property type="entry name" value="HELICASE-LIKE TRANSCRIPTION FACTOR CHR28-RELATED"/>
    <property type="match status" value="1"/>
</dbReference>
<dbReference type="InterPro" id="IPR014001">
    <property type="entry name" value="Helicase_ATP-bd"/>
</dbReference>
<evidence type="ECO:0000313" key="24">
    <source>
        <dbReference type="Proteomes" id="UP000525078"/>
    </source>
</evidence>
<evidence type="ECO:0000256" key="18">
    <source>
        <dbReference type="SAM" id="Phobius"/>
    </source>
</evidence>
<dbReference type="InterPro" id="IPR017907">
    <property type="entry name" value="Znf_RING_CS"/>
</dbReference>
<dbReference type="GO" id="GO:0080188">
    <property type="term" value="P:gene silencing by siRNA-directed DNA methylation"/>
    <property type="evidence" value="ECO:0007669"/>
    <property type="project" value="UniProtKB-ARBA"/>
</dbReference>
<keyword evidence="18" id="KW-0812">Transmembrane</keyword>
<dbReference type="InterPro" id="IPR000330">
    <property type="entry name" value="SNF2_N"/>
</dbReference>
<dbReference type="InterPro" id="IPR018957">
    <property type="entry name" value="Znf_C3HC4_RING-type"/>
</dbReference>
<evidence type="ECO:0000256" key="10">
    <source>
        <dbReference type="ARBA" id="ARBA00022853"/>
    </source>
</evidence>
<evidence type="ECO:0008006" key="26">
    <source>
        <dbReference type="Google" id="ProtNLM"/>
    </source>
</evidence>
<keyword evidence="11" id="KW-0805">Transcription regulation</keyword>
<feature type="region of interest" description="Disordered" evidence="17">
    <location>
        <begin position="67"/>
        <end position="128"/>
    </location>
</feature>
<comment type="similarity">
    <text evidence="2">Belongs to the SNF2/RAD54 helicase family. RAD16 subfamily.</text>
</comment>
<keyword evidence="6" id="KW-0378">Hydrolase</keyword>
<organism evidence="23 24">
    <name type="scientific">Cannabis sativa</name>
    <name type="common">Hemp</name>
    <name type="synonym">Marijuana</name>
    <dbReference type="NCBI Taxonomy" id="3483"/>
    <lineage>
        <taxon>Eukaryota</taxon>
        <taxon>Viridiplantae</taxon>
        <taxon>Streptophyta</taxon>
        <taxon>Embryophyta</taxon>
        <taxon>Tracheophyta</taxon>
        <taxon>Spermatophyta</taxon>
        <taxon>Magnoliopsida</taxon>
        <taxon>eudicotyledons</taxon>
        <taxon>Gunneridae</taxon>
        <taxon>Pentapetalae</taxon>
        <taxon>rosids</taxon>
        <taxon>fabids</taxon>
        <taxon>Rosales</taxon>
        <taxon>Cannabaceae</taxon>
        <taxon>Cannabis</taxon>
    </lineage>
</organism>
<dbReference type="FunFam" id="3.40.50.10810:FF:000068">
    <property type="entry name" value="SNF2 domain-containing protein / helicase domain-containing protein / zinc finger protein-like protein"/>
    <property type="match status" value="1"/>
</dbReference>
<keyword evidence="4" id="KW-0547">Nucleotide-binding</keyword>
<feature type="region of interest" description="Disordered" evidence="17">
    <location>
        <begin position="384"/>
        <end position="408"/>
    </location>
</feature>
<dbReference type="EMBL" id="JAATIQ010000178">
    <property type="protein sequence ID" value="KAF4373443.1"/>
    <property type="molecule type" value="Genomic_DNA"/>
</dbReference>
<dbReference type="Proteomes" id="UP000525078">
    <property type="component" value="Unassembled WGS sequence"/>
</dbReference>
<keyword evidence="3" id="KW-0479">Metal-binding</keyword>
<keyword evidence="5 16" id="KW-0863">Zinc-finger</keyword>
<evidence type="ECO:0000256" key="8">
    <source>
        <dbReference type="ARBA" id="ARBA00022833"/>
    </source>
</evidence>
<evidence type="ECO:0000256" key="7">
    <source>
        <dbReference type="ARBA" id="ARBA00022806"/>
    </source>
</evidence>
<evidence type="ECO:0000256" key="17">
    <source>
        <dbReference type="SAM" id="MobiDB-lite"/>
    </source>
</evidence>
<dbReference type="PROSITE" id="PS51194">
    <property type="entry name" value="HELICASE_CTER"/>
    <property type="match status" value="1"/>
</dbReference>
<dbReference type="GO" id="GO:0003677">
    <property type="term" value="F:DNA binding"/>
    <property type="evidence" value="ECO:0007669"/>
    <property type="project" value="UniProtKB-KW"/>
</dbReference>
<feature type="compositionally biased region" description="Basic and acidic residues" evidence="17">
    <location>
        <begin position="398"/>
        <end position="408"/>
    </location>
</feature>
<evidence type="ECO:0000256" key="16">
    <source>
        <dbReference type="PROSITE-ProRule" id="PRU00175"/>
    </source>
</evidence>
<evidence type="ECO:0000256" key="5">
    <source>
        <dbReference type="ARBA" id="ARBA00022771"/>
    </source>
</evidence>
<dbReference type="CDD" id="cd18008">
    <property type="entry name" value="DEXDc_SHPRH-like"/>
    <property type="match status" value="1"/>
</dbReference>
<dbReference type="GO" id="GO:0004386">
    <property type="term" value="F:helicase activity"/>
    <property type="evidence" value="ECO:0007669"/>
    <property type="project" value="UniProtKB-KW"/>
</dbReference>
<keyword evidence="10" id="KW-0156">Chromatin regulator</keyword>
<keyword evidence="25" id="KW-1185">Reference proteome</keyword>
<dbReference type="PANTHER" id="PTHR45626">
    <property type="entry name" value="TRANSCRIPTION TERMINATION FACTOR 2-RELATED"/>
    <property type="match status" value="1"/>
</dbReference>
<evidence type="ECO:0000256" key="6">
    <source>
        <dbReference type="ARBA" id="ARBA00022801"/>
    </source>
</evidence>
<protein>
    <recommendedName>
        <fullName evidence="26">Helicase-like transcription factor CHR28</fullName>
    </recommendedName>
</protein>
<dbReference type="EMBL" id="JAATIP010000035">
    <property type="protein sequence ID" value="KAF4388249.1"/>
    <property type="molecule type" value="Genomic_DNA"/>
</dbReference>
<evidence type="ECO:0000313" key="22">
    <source>
        <dbReference type="EMBL" id="KAF4373443.1"/>
    </source>
</evidence>
<dbReference type="SMART" id="SM00184">
    <property type="entry name" value="RING"/>
    <property type="match status" value="1"/>
</dbReference>
<evidence type="ECO:0000256" key="11">
    <source>
        <dbReference type="ARBA" id="ARBA00023015"/>
    </source>
</evidence>
<feature type="domain" description="Helicase ATP-binding" evidence="20">
    <location>
        <begin position="340"/>
        <end position="611"/>
    </location>
</feature>
<dbReference type="GO" id="GO:0005524">
    <property type="term" value="F:ATP binding"/>
    <property type="evidence" value="ECO:0007669"/>
    <property type="project" value="UniProtKB-KW"/>
</dbReference>
<evidence type="ECO:0000256" key="9">
    <source>
        <dbReference type="ARBA" id="ARBA00022840"/>
    </source>
</evidence>
<dbReference type="Gene3D" id="3.40.50.10810">
    <property type="entry name" value="Tandem AAA-ATPase domain"/>
    <property type="match status" value="3"/>
</dbReference>
<proteinExistence type="inferred from homology"/>
<dbReference type="Gene3D" id="3.40.50.300">
    <property type="entry name" value="P-loop containing nucleotide triphosphate hydrolases"/>
    <property type="match status" value="1"/>
</dbReference>
<keyword evidence="14" id="KW-0804">Transcription</keyword>
<evidence type="ECO:0000256" key="3">
    <source>
        <dbReference type="ARBA" id="ARBA00022723"/>
    </source>
</evidence>
<keyword evidence="15" id="KW-0539">Nucleus</keyword>
<feature type="compositionally biased region" description="Basic residues" evidence="17">
    <location>
        <begin position="519"/>
        <end position="536"/>
    </location>
</feature>
<keyword evidence="9" id="KW-0067">ATP-binding</keyword>
<dbReference type="Pfam" id="PF00097">
    <property type="entry name" value="zf-C3HC4"/>
    <property type="match status" value="1"/>
</dbReference>
<dbReference type="GO" id="GO:0006281">
    <property type="term" value="P:DNA repair"/>
    <property type="evidence" value="ECO:0007669"/>
    <property type="project" value="TreeGrafter"/>
</dbReference>
<reference evidence="24 25" key="1">
    <citation type="journal article" date="2020" name="bioRxiv">
        <title>Sequence and annotation of 42 cannabis genomes reveals extensive copy number variation in cannabinoid synthesis and pathogen resistance genes.</title>
        <authorList>
            <person name="Mckernan K.J."/>
            <person name="Helbert Y."/>
            <person name="Kane L.T."/>
            <person name="Ebling H."/>
            <person name="Zhang L."/>
            <person name="Liu B."/>
            <person name="Eaton Z."/>
            <person name="Mclaughlin S."/>
            <person name="Kingan S."/>
            <person name="Baybayan P."/>
            <person name="Concepcion G."/>
            <person name="Jordan M."/>
            <person name="Riva A."/>
            <person name="Barbazuk W."/>
            <person name="Harkins T."/>
        </authorList>
    </citation>
    <scope>NUCLEOTIDE SEQUENCE [LARGE SCALE GENOMIC DNA]</scope>
    <source>
        <strain evidence="24 25">cv. Jamaican Lion 4</strain>
        <strain evidence="22">Father</strain>
        <strain evidence="23">Mother</strain>
        <tissue evidence="23">Leaf</tissue>
    </source>
</reference>
<dbReference type="AlphaFoldDB" id="A0A7J6H1G9"/>
<evidence type="ECO:0000256" key="1">
    <source>
        <dbReference type="ARBA" id="ARBA00004123"/>
    </source>
</evidence>
<dbReference type="SMART" id="SM00490">
    <property type="entry name" value="HELICc"/>
    <property type="match status" value="1"/>
</dbReference>
<dbReference type="GO" id="GO:0008094">
    <property type="term" value="F:ATP-dependent activity, acting on DNA"/>
    <property type="evidence" value="ECO:0007669"/>
    <property type="project" value="TreeGrafter"/>
</dbReference>
<feature type="domain" description="Helicase C-terminal" evidence="21">
    <location>
        <begin position="899"/>
        <end position="1059"/>
    </location>
</feature>
<dbReference type="Proteomes" id="UP000583929">
    <property type="component" value="Unassembled WGS sequence"/>
</dbReference>
<keyword evidence="18" id="KW-0472">Membrane</keyword>
<comment type="subcellular location">
    <subcellularLocation>
        <location evidence="1">Nucleus</location>
    </subcellularLocation>
</comment>
<comment type="caution">
    <text evidence="23">The sequence shown here is derived from an EMBL/GenBank/DDBJ whole genome shotgun (WGS) entry which is preliminary data.</text>
</comment>
<feature type="compositionally biased region" description="Low complexity" evidence="17">
    <location>
        <begin position="201"/>
        <end position="212"/>
    </location>
</feature>
<dbReference type="PROSITE" id="PS51192">
    <property type="entry name" value="HELICASE_ATP_BIND_1"/>
    <property type="match status" value="1"/>
</dbReference>
<dbReference type="GO" id="GO:0016787">
    <property type="term" value="F:hydrolase activity"/>
    <property type="evidence" value="ECO:0007669"/>
    <property type="project" value="UniProtKB-KW"/>
</dbReference>
<evidence type="ECO:0000256" key="13">
    <source>
        <dbReference type="ARBA" id="ARBA00023158"/>
    </source>
</evidence>
<evidence type="ECO:0000313" key="25">
    <source>
        <dbReference type="Proteomes" id="UP000583929"/>
    </source>
</evidence>
<feature type="domain" description="RING-type" evidence="19">
    <location>
        <begin position="764"/>
        <end position="800"/>
    </location>
</feature>
<gene>
    <name evidence="23" type="ORF">F8388_021079</name>
    <name evidence="22" type="ORF">G4B88_015974</name>
</gene>
<dbReference type="SMART" id="SM00487">
    <property type="entry name" value="DEXDc"/>
    <property type="match status" value="1"/>
</dbReference>
<dbReference type="SUPFAM" id="SSF57850">
    <property type="entry name" value="RING/U-box"/>
    <property type="match status" value="1"/>
</dbReference>
<dbReference type="InterPro" id="IPR001841">
    <property type="entry name" value="Znf_RING"/>
</dbReference>
<dbReference type="InterPro" id="IPR038718">
    <property type="entry name" value="SNF2-like_sf"/>
</dbReference>
<keyword evidence="8" id="KW-0862">Zinc</keyword>
<feature type="compositionally biased region" description="Polar residues" evidence="17">
    <location>
        <begin position="85"/>
        <end position="106"/>
    </location>
</feature>
<dbReference type="GO" id="GO:0005634">
    <property type="term" value="C:nucleus"/>
    <property type="evidence" value="ECO:0007669"/>
    <property type="project" value="UniProtKB-SubCell"/>
</dbReference>
<evidence type="ECO:0000256" key="14">
    <source>
        <dbReference type="ARBA" id="ARBA00023163"/>
    </source>
</evidence>
<dbReference type="InterPro" id="IPR013083">
    <property type="entry name" value="Znf_RING/FYVE/PHD"/>
</dbReference>
<dbReference type="GO" id="GO:0008270">
    <property type="term" value="F:zinc ion binding"/>
    <property type="evidence" value="ECO:0007669"/>
    <property type="project" value="UniProtKB-KW"/>
</dbReference>
<dbReference type="PROSITE" id="PS00518">
    <property type="entry name" value="ZF_RING_1"/>
    <property type="match status" value="1"/>
</dbReference>